<dbReference type="PANTHER" id="PTHR11963">
    <property type="entry name" value="LEUCINE AMINOPEPTIDASE-RELATED"/>
    <property type="match status" value="1"/>
</dbReference>
<comment type="catalytic activity">
    <reaction evidence="2 8">
        <text>Release of an N-terminal amino acid, preferentially leucine, but not glutamic or aspartic acids.</text>
        <dbReference type="EC" id="3.4.11.10"/>
    </reaction>
</comment>
<dbReference type="Gene3D" id="3.40.220.10">
    <property type="entry name" value="Leucine Aminopeptidase, subunit E, domain 1"/>
    <property type="match status" value="1"/>
</dbReference>
<evidence type="ECO:0000259" key="9">
    <source>
        <dbReference type="PROSITE" id="PS00631"/>
    </source>
</evidence>
<evidence type="ECO:0000256" key="7">
    <source>
        <dbReference type="ARBA" id="ARBA00049972"/>
    </source>
</evidence>
<dbReference type="GO" id="GO:0005737">
    <property type="term" value="C:cytoplasm"/>
    <property type="evidence" value="ECO:0007669"/>
    <property type="project" value="UniProtKB-SubCell"/>
</dbReference>
<dbReference type="Pfam" id="PF00883">
    <property type="entry name" value="Peptidase_M17"/>
    <property type="match status" value="1"/>
</dbReference>
<comment type="function">
    <text evidence="7 8">Presumably involved in the processing and regular turnover of intracellular proteins. Catalyzes the removal of unsubstituted N-terminal amino acids from various peptides.</text>
</comment>
<dbReference type="EMBL" id="FMYF01000001">
    <property type="protein sequence ID" value="SDB80107.1"/>
    <property type="molecule type" value="Genomic_DNA"/>
</dbReference>
<keyword evidence="6 8" id="KW-0378">Hydrolase</keyword>
<dbReference type="InterPro" id="IPR000819">
    <property type="entry name" value="Peptidase_M17_C"/>
</dbReference>
<comment type="subcellular location">
    <subcellularLocation>
        <location evidence="8">Cytoplasm</location>
    </subcellularLocation>
</comment>
<feature type="binding site" evidence="8">
    <location>
        <position position="274"/>
    </location>
    <ligand>
        <name>Mn(2+)</name>
        <dbReference type="ChEBI" id="CHEBI:29035"/>
        <label>2</label>
    </ligand>
</feature>
<evidence type="ECO:0000256" key="5">
    <source>
        <dbReference type="ARBA" id="ARBA00022670"/>
    </source>
</evidence>
<dbReference type="PANTHER" id="PTHR11963:SF23">
    <property type="entry name" value="CYTOSOL AMINOPEPTIDASE"/>
    <property type="match status" value="1"/>
</dbReference>
<evidence type="ECO:0000313" key="10">
    <source>
        <dbReference type="EMBL" id="SDB80107.1"/>
    </source>
</evidence>
<feature type="active site" evidence="8">
    <location>
        <position position="281"/>
    </location>
</feature>
<dbReference type="GO" id="GO:0006508">
    <property type="term" value="P:proteolysis"/>
    <property type="evidence" value="ECO:0007669"/>
    <property type="project" value="UniProtKB-KW"/>
</dbReference>
<keyword evidence="11" id="KW-1185">Reference proteome</keyword>
<feature type="binding site" evidence="8">
    <location>
        <position position="353"/>
    </location>
    <ligand>
        <name>Mn(2+)</name>
        <dbReference type="ChEBI" id="CHEBI:29035"/>
        <label>2</label>
    </ligand>
</feature>
<evidence type="ECO:0000256" key="4">
    <source>
        <dbReference type="ARBA" id="ARBA00022438"/>
    </source>
</evidence>
<accession>A0A1G6GDP1</accession>
<feature type="binding site" evidence="8">
    <location>
        <position position="274"/>
    </location>
    <ligand>
        <name>Mn(2+)</name>
        <dbReference type="ChEBI" id="CHEBI:29035"/>
        <label>1</label>
    </ligand>
</feature>
<feature type="active site" evidence="8">
    <location>
        <position position="355"/>
    </location>
</feature>
<evidence type="ECO:0000256" key="8">
    <source>
        <dbReference type="HAMAP-Rule" id="MF_00181"/>
    </source>
</evidence>
<dbReference type="EC" id="3.4.11.10" evidence="8"/>
<dbReference type="SUPFAM" id="SSF53187">
    <property type="entry name" value="Zn-dependent exopeptidases"/>
    <property type="match status" value="1"/>
</dbReference>
<dbReference type="HAMAP" id="MF_00181">
    <property type="entry name" value="Cytosol_peptidase_M17"/>
    <property type="match status" value="1"/>
</dbReference>
<dbReference type="PRINTS" id="PR00481">
    <property type="entry name" value="LAMNOPPTDASE"/>
</dbReference>
<name>A0A1G6GDP1_9ACTN</name>
<keyword evidence="4 8" id="KW-0031">Aminopeptidase</keyword>
<dbReference type="InterPro" id="IPR011356">
    <property type="entry name" value="Leucine_aapep/pepB"/>
</dbReference>
<keyword evidence="5 8" id="KW-0645">Protease</keyword>
<comment type="similarity">
    <text evidence="3 8">Belongs to the peptidase M17 family.</text>
</comment>
<dbReference type="InterPro" id="IPR043472">
    <property type="entry name" value="Macro_dom-like"/>
</dbReference>
<dbReference type="AlphaFoldDB" id="A0A1G6GDP1"/>
<dbReference type="STRING" id="1577474.GA0111570_101382"/>
<keyword evidence="8" id="KW-0479">Metal-binding</keyword>
<comment type="cofactor">
    <cofactor evidence="8">
        <name>Mn(2+)</name>
        <dbReference type="ChEBI" id="CHEBI:29035"/>
    </cofactor>
    <text evidence="8">Binds 2 manganese ions per subunit.</text>
</comment>
<evidence type="ECO:0000256" key="1">
    <source>
        <dbReference type="ARBA" id="ARBA00000135"/>
    </source>
</evidence>
<evidence type="ECO:0000313" key="11">
    <source>
        <dbReference type="Proteomes" id="UP000199086"/>
    </source>
</evidence>
<feature type="binding site" evidence="8">
    <location>
        <position position="269"/>
    </location>
    <ligand>
        <name>Mn(2+)</name>
        <dbReference type="ChEBI" id="CHEBI:29035"/>
        <label>2</label>
    </ligand>
</feature>
<organism evidence="10 11">
    <name type="scientific">Raineyella antarctica</name>
    <dbReference type="NCBI Taxonomy" id="1577474"/>
    <lineage>
        <taxon>Bacteria</taxon>
        <taxon>Bacillati</taxon>
        <taxon>Actinomycetota</taxon>
        <taxon>Actinomycetes</taxon>
        <taxon>Propionibacteriales</taxon>
        <taxon>Propionibacteriaceae</taxon>
        <taxon>Raineyella</taxon>
    </lineage>
</organism>
<feature type="binding site" evidence="8">
    <location>
        <position position="292"/>
    </location>
    <ligand>
        <name>Mn(2+)</name>
        <dbReference type="ChEBI" id="CHEBI:29035"/>
        <label>2</label>
    </ligand>
</feature>
<reference evidence="10 11" key="1">
    <citation type="submission" date="2016-06" db="EMBL/GenBank/DDBJ databases">
        <authorList>
            <person name="Olsen C.W."/>
            <person name="Carey S."/>
            <person name="Hinshaw L."/>
            <person name="Karasin A.I."/>
        </authorList>
    </citation>
    <scope>NUCLEOTIDE SEQUENCE [LARGE SCALE GENOMIC DNA]</scope>
    <source>
        <strain evidence="10 11">LZ-22</strain>
    </source>
</reference>
<dbReference type="PROSITE" id="PS00631">
    <property type="entry name" value="CYTOSOL_AP"/>
    <property type="match status" value="1"/>
</dbReference>
<keyword evidence="8" id="KW-0963">Cytoplasm</keyword>
<evidence type="ECO:0000256" key="2">
    <source>
        <dbReference type="ARBA" id="ARBA00000967"/>
    </source>
</evidence>
<feature type="domain" description="Cytosol aminopeptidase" evidence="9">
    <location>
        <begin position="349"/>
        <end position="356"/>
    </location>
</feature>
<evidence type="ECO:0000256" key="3">
    <source>
        <dbReference type="ARBA" id="ARBA00009528"/>
    </source>
</evidence>
<dbReference type="NCBIfam" id="NF002073">
    <property type="entry name" value="PRK00913.1-2"/>
    <property type="match status" value="1"/>
</dbReference>
<dbReference type="Proteomes" id="UP000199086">
    <property type="component" value="Unassembled WGS sequence"/>
</dbReference>
<sequence>MNTTTLPRLSLAEELPAELDYLVVGIRLEADGSVSHSLPEDVDAGPLDLDLLSSGAERRTKLGTTTSLGRLSTGARVVAVGLGAGLPSPDALRRGAGAAVRWIGAGLDDGAGARVGLLLHHEGAAGAMSVHEMVRATAEGGLLGGYRTLHPVGTVPEARIGEVVVLDRDATDHESPARHAIAVTAAVARARDWVNAPANLLFPESFADELTRWFDGSPVEMDVLDEDRLRTEGFGGVLAVGGGSAHRPRVVRAAYSPEGAAQKLVLVGKGVTFDSGGIDIKPAGRMLTMKSDMGGAAAVMTALRAIADLGLRVEVVAYAGLVENMPSGTAYRPSDILTMRDGTTVEVTNTDAEGRLVLADCLAAAQVEDADLVVDIATLTGACIRALGPSTIGLVANSDLVAGRLLHSAESSGEAMWQLPLTDEARDKLESPYADLASASTETYLGMQIAAAFLEHFVGDAHWAHLDIAGPAWHDGAPEGHLSSGGTGAGVRTLVDLALTLE</sequence>
<dbReference type="CDD" id="cd00433">
    <property type="entry name" value="Peptidase_M17"/>
    <property type="match status" value="1"/>
</dbReference>
<feature type="binding site" evidence="8">
    <location>
        <position position="351"/>
    </location>
    <ligand>
        <name>Mn(2+)</name>
        <dbReference type="ChEBI" id="CHEBI:29035"/>
        <label>1</label>
    </ligand>
</feature>
<protein>
    <recommendedName>
        <fullName evidence="8">Probable cytosol aminopeptidase</fullName>
        <ecNumber evidence="8">3.4.11.1</ecNumber>
    </recommendedName>
    <alternativeName>
        <fullName evidence="8">Leucine aminopeptidase</fullName>
        <shortName evidence="8">LAP</shortName>
        <ecNumber evidence="8">3.4.11.10</ecNumber>
    </alternativeName>
    <alternativeName>
        <fullName evidence="8">Leucyl aminopeptidase</fullName>
    </alternativeName>
</protein>
<dbReference type="RefSeq" id="WP_175557271.1">
    <property type="nucleotide sequence ID" value="NZ_FMYF01000001.1"/>
</dbReference>
<gene>
    <name evidence="8" type="primary">pepA</name>
    <name evidence="10" type="ORF">GA0111570_101382</name>
</gene>
<proteinExistence type="inferred from homology"/>
<comment type="catalytic activity">
    <reaction evidence="1 8">
        <text>Release of an N-terminal amino acid, Xaa-|-Yaa-, in which Xaa is preferably Leu, but may be other amino acids including Pro although not Arg or Lys, and Yaa may be Pro. Amino acid amides and methyl esters are also readily hydrolyzed, but rates on arylamides are exceedingly low.</text>
        <dbReference type="EC" id="3.4.11.1"/>
    </reaction>
</comment>
<evidence type="ECO:0000256" key="6">
    <source>
        <dbReference type="ARBA" id="ARBA00022801"/>
    </source>
</evidence>
<dbReference type="InterPro" id="IPR023042">
    <property type="entry name" value="Peptidase_M17_leu_NH2_pept"/>
</dbReference>
<dbReference type="EC" id="3.4.11.1" evidence="8"/>
<keyword evidence="8" id="KW-0464">Manganese</keyword>
<feature type="binding site" evidence="8">
    <location>
        <position position="353"/>
    </location>
    <ligand>
        <name>Mn(2+)</name>
        <dbReference type="ChEBI" id="CHEBI:29035"/>
        <label>1</label>
    </ligand>
</feature>
<dbReference type="GO" id="GO:0070006">
    <property type="term" value="F:metalloaminopeptidase activity"/>
    <property type="evidence" value="ECO:0007669"/>
    <property type="project" value="InterPro"/>
</dbReference>
<dbReference type="Gene3D" id="3.40.630.10">
    <property type="entry name" value="Zn peptidases"/>
    <property type="match status" value="1"/>
</dbReference>
<dbReference type="GO" id="GO:0030145">
    <property type="term" value="F:manganese ion binding"/>
    <property type="evidence" value="ECO:0007669"/>
    <property type="project" value="UniProtKB-UniRule"/>
</dbReference>